<evidence type="ECO:0000259" key="5">
    <source>
        <dbReference type="Pfam" id="PF04198"/>
    </source>
</evidence>
<evidence type="ECO:0000256" key="1">
    <source>
        <dbReference type="ARBA" id="ARBA00010466"/>
    </source>
</evidence>
<dbReference type="GO" id="GO:0003677">
    <property type="term" value="F:DNA binding"/>
    <property type="evidence" value="ECO:0007669"/>
    <property type="project" value="UniProtKB-KW"/>
</dbReference>
<gene>
    <name evidence="6" type="ORF">JOE57_001616</name>
</gene>
<keyword evidence="2" id="KW-0805">Transcription regulation</keyword>
<evidence type="ECO:0000256" key="4">
    <source>
        <dbReference type="ARBA" id="ARBA00023163"/>
    </source>
</evidence>
<reference evidence="6 7" key="1">
    <citation type="submission" date="2021-01" db="EMBL/GenBank/DDBJ databases">
        <title>Sequencing the genomes of 1000 actinobacteria strains.</title>
        <authorList>
            <person name="Klenk H.-P."/>
        </authorList>
    </citation>
    <scope>NUCLEOTIDE SEQUENCE [LARGE SCALE GENOMIC DNA]</scope>
    <source>
        <strain evidence="6 7">DSM 18662</strain>
    </source>
</reference>
<evidence type="ECO:0000313" key="6">
    <source>
        <dbReference type="EMBL" id="MBM7798695.1"/>
    </source>
</evidence>
<keyword evidence="4" id="KW-0804">Transcription</keyword>
<evidence type="ECO:0000256" key="3">
    <source>
        <dbReference type="ARBA" id="ARBA00023125"/>
    </source>
</evidence>
<keyword evidence="7" id="KW-1185">Reference proteome</keyword>
<sequence length="327" mass="34492">MSPSNPSPLRQPLVDGQVRLMTKVAHMYHEQGIRQAEIAAALHISQARVSRLLKKAGEVGIVRTIVVMSQGVHTDLEEALEKKYGLLEAVVVDVEGDDDLILHGLGSAGATYLETTLTGGERVGISSWSETLLSIVDRMRPFKTPGADSVIQLVGGVGVSSVQSQATKLVTQLAALIGANPTFVPAPGLVGSQSIRDSLLNDPAMGQVAREWANLTVALVGIGSLRPSPMLKDSGNAIAQDDQEALLRAGAVGDVCTRFFTADGKLLESDLDSRIVGISAEDFRAIPRRIGLAGGERKHQAIRAAVTGGWVNVLVTDVGTARALTQD</sequence>
<comment type="caution">
    <text evidence="6">The sequence shown here is derived from an EMBL/GenBank/DDBJ whole genome shotgun (WGS) entry which is preliminary data.</text>
</comment>
<dbReference type="InterPro" id="IPR007324">
    <property type="entry name" value="Sugar-bd_dom_put"/>
</dbReference>
<dbReference type="PANTHER" id="PTHR34294">
    <property type="entry name" value="TRANSCRIPTIONAL REGULATOR-RELATED"/>
    <property type="match status" value="1"/>
</dbReference>
<dbReference type="SUPFAM" id="SSF100950">
    <property type="entry name" value="NagB/RpiA/CoA transferase-like"/>
    <property type="match status" value="1"/>
</dbReference>
<dbReference type="Proteomes" id="UP000704762">
    <property type="component" value="Unassembled WGS sequence"/>
</dbReference>
<dbReference type="InterPro" id="IPR051054">
    <property type="entry name" value="SorC_transcr_regulators"/>
</dbReference>
<dbReference type="EMBL" id="JAFBCF010000001">
    <property type="protein sequence ID" value="MBM7798695.1"/>
    <property type="molecule type" value="Genomic_DNA"/>
</dbReference>
<protein>
    <submittedName>
        <fullName evidence="6">DNA-binding transcriptional regulator LsrR (DeoR family)</fullName>
    </submittedName>
</protein>
<evidence type="ECO:0000313" key="7">
    <source>
        <dbReference type="Proteomes" id="UP000704762"/>
    </source>
</evidence>
<dbReference type="PANTHER" id="PTHR34294:SF1">
    <property type="entry name" value="TRANSCRIPTIONAL REGULATOR LSRR"/>
    <property type="match status" value="1"/>
</dbReference>
<name>A0ABS2RI76_9ACTN</name>
<proteinExistence type="inferred from homology"/>
<dbReference type="Gene3D" id="3.40.50.1360">
    <property type="match status" value="1"/>
</dbReference>
<dbReference type="RefSeq" id="WP_204917210.1">
    <property type="nucleotide sequence ID" value="NZ_BAAAQP010000002.1"/>
</dbReference>
<comment type="similarity">
    <text evidence="1">Belongs to the SorC transcriptional regulatory family.</text>
</comment>
<evidence type="ECO:0000256" key="2">
    <source>
        <dbReference type="ARBA" id="ARBA00023015"/>
    </source>
</evidence>
<dbReference type="Pfam" id="PF04198">
    <property type="entry name" value="Sugar-bind"/>
    <property type="match status" value="1"/>
</dbReference>
<organism evidence="6 7">
    <name type="scientific">Microlunatus panaciterrae</name>
    <dbReference type="NCBI Taxonomy" id="400768"/>
    <lineage>
        <taxon>Bacteria</taxon>
        <taxon>Bacillati</taxon>
        <taxon>Actinomycetota</taxon>
        <taxon>Actinomycetes</taxon>
        <taxon>Propionibacteriales</taxon>
        <taxon>Propionibacteriaceae</taxon>
        <taxon>Microlunatus</taxon>
    </lineage>
</organism>
<accession>A0ABS2RI76</accession>
<dbReference type="Gene3D" id="1.10.10.60">
    <property type="entry name" value="Homeodomain-like"/>
    <property type="match status" value="1"/>
</dbReference>
<feature type="domain" description="Sugar-binding" evidence="5">
    <location>
        <begin position="74"/>
        <end position="324"/>
    </location>
</feature>
<keyword evidence="3 6" id="KW-0238">DNA-binding</keyword>
<dbReference type="InterPro" id="IPR037171">
    <property type="entry name" value="NagB/RpiA_transferase-like"/>
</dbReference>